<protein>
    <submittedName>
        <fullName evidence="1">Uncharacterized protein</fullName>
    </submittedName>
</protein>
<keyword evidence="2" id="KW-1185">Reference proteome</keyword>
<evidence type="ECO:0000313" key="2">
    <source>
        <dbReference type="Proteomes" id="UP000742417"/>
    </source>
</evidence>
<dbReference type="Proteomes" id="UP000742417">
    <property type="component" value="Unassembled WGS sequence"/>
</dbReference>
<name>A0ACB7FRS4_9ASCO</name>
<gene>
    <name evidence="1" type="ORF">GWM34_01203</name>
</gene>
<dbReference type="EMBL" id="JAENJO010000002">
    <property type="protein sequence ID" value="KAG8204040.1"/>
    <property type="molecule type" value="Genomic_DNA"/>
</dbReference>
<sequence>MTTTSSSTNESIRPKNNHTTISTTGVSTTLDQTTTTSRFRNNYDDNNNNSVISKDSSTFAYVVNRSKSVLKKYGSFVGPGMLISVAYMDPGNYATGITAGASNEYSLLFIVFLSNVIAIFLQSLCIKLGSVTGYDLARCCREYLPKQLNWVLWFLAECAIIATDVAEVIGSAIALNILLKIPLPAGVVITIIDVLFVLMAYRADTSLMKFVKIFEYAVGALVMVVVVCFAVELSQIHASARDIFRGFVPSKQMFDGNGMTIATSIIGSTVMIHSLFLGSGLVQPRLRDFDVKHGYVNLDDILNKNDQPQFPVIESSTTTPSEKKDDAKNNVKVSMYEKEADYFYHYYKPSYQSIKYSLKYSIVELTITLITLALFVNSAILIVSGSTLYGTEEAIDADLYTIHDLLSRSLAPAVGTIFMVALLASGQSAGIVCTIAGQIVSEGHINWTLKPWLRRLVTRSISIIPCLIISVCIGRNGLGIALNISQVVISILLPPLTAPLIYFTCSKKIMKVELNENDEAIGVTGQEEEVEDEESNDQDTNGSGKKYKYMTNNWITSIVAVIIWFFVSTLNVYAIYEMAKNGVSG</sequence>
<comment type="caution">
    <text evidence="1">The sequence shown here is derived from an EMBL/GenBank/DDBJ whole genome shotgun (WGS) entry which is preliminary data.</text>
</comment>
<evidence type="ECO:0000313" key="1">
    <source>
        <dbReference type="EMBL" id="KAG8204040.1"/>
    </source>
</evidence>
<proteinExistence type="predicted"/>
<organism evidence="1 2">
    <name type="scientific">Candida africana</name>
    <dbReference type="NCBI Taxonomy" id="241526"/>
    <lineage>
        <taxon>Eukaryota</taxon>
        <taxon>Fungi</taxon>
        <taxon>Dikarya</taxon>
        <taxon>Ascomycota</taxon>
        <taxon>Saccharomycotina</taxon>
        <taxon>Pichiomycetes</taxon>
        <taxon>Debaryomycetaceae</taxon>
        <taxon>Candida/Lodderomyces clade</taxon>
        <taxon>Candida</taxon>
    </lineage>
</organism>
<feature type="non-terminal residue" evidence="1">
    <location>
        <position position="1"/>
    </location>
</feature>
<reference evidence="1" key="1">
    <citation type="submission" date="2020-12" db="EMBL/GenBank/DDBJ databases">
        <title>Draft Genome of Candida africana.</title>
        <authorList>
            <person name="Ayanbimpe G.M."/>
            <person name="Enweani I.B."/>
            <person name="Aguiyi J.C."/>
            <person name="Nnadi U.P."/>
            <person name="Izam Y."/>
            <person name="Ubani A."/>
            <person name="Ngene A.C."/>
        </authorList>
    </citation>
    <scope>NUCLEOTIDE SEQUENCE</scope>
    <source>
        <strain evidence="1">CEC4854</strain>
    </source>
</reference>
<accession>A0ACB7FRS4</accession>